<sequence length="832" mass="95912">MDSSDLAYIIPPYLLNTCLGSKLQKIIASKDPQLSLSNVMSTKSFNYTNKYNDKKIPKHQYSSDPIVNQLIKEKLVYKLSIIGVLGSNPMENPIDDAYLFELFEMFKHRLLHDDTIDNRNDDSGYESTSKSRKSVFDSSTVGETNFLFSSNKRLNKDYTNFPNNTLRNLLLTSKFDTYHQYRVPPSFLKFSDGEFFKCPLPLAWSPLVPNNYLRYLQDDLNLKISSDDGYSTISLSTLPTDDLLAIDSVNELIPKKKYYNFICDKPVSPAIGVFYYEMEVNQECTESTNFLPILQTNDSSISPNIVMNICMGFTRQYVDYESTSESNGSATKDYLDLDNVKDDILINDENSLLNSLLNEEVRGMICCQPGEFRGSFAVNFEDLSFYNSIKISEATSRHAALSMNRRLSSLNRQSTDEDNSKIDMGIPFNTYTYSETPAKKSYKTDVIGCGINFINKSVFFTLNGVLVKTISNEDLASKQVLNDYVNLFSDYNQDDRSAICPIIGFKIQDLKNKNSKFDPTTLKIKTNLGFKEFKFNIENYVTEFRNENQKFMYLSLLDKIQNIKSSNIEIDYIEKALLNIDDDSKFVNKLIKGYLNHEGYLETFNSFSSDLNNLSTEISSKENLDEEADSIVLKKSHALNRQIIKNYILKNQFDLALKFIAMNYADLFAHDKGKDIIFEVKKFQFVYLLKKYLEVKLNLNNYEFEFEFNNSESELELFHKAYEYGKSLQEEYQSYGEKLRSIQEISSAFIVNSQESLRNLPKVDNLLCNYSKGLSHLSNEINNKILDHLGLNKSSNLEQIFNHVDDRINNLSLKYNDEKFMLVNLERDHMDI</sequence>
<reference evidence="2 3" key="1">
    <citation type="submission" date="2015-11" db="EMBL/GenBank/DDBJ databases">
        <title>The genome of Debaryomyces fabryi.</title>
        <authorList>
            <person name="Tafer H."/>
            <person name="Lopandic K."/>
        </authorList>
    </citation>
    <scope>NUCLEOTIDE SEQUENCE [LARGE SCALE GENOMIC DNA]</scope>
    <source>
        <strain evidence="2 3">CBS 789</strain>
    </source>
</reference>
<dbReference type="Gene3D" id="2.60.120.920">
    <property type="match status" value="1"/>
</dbReference>
<keyword evidence="3" id="KW-1185">Reference proteome</keyword>
<dbReference type="Proteomes" id="UP000054251">
    <property type="component" value="Unassembled WGS sequence"/>
</dbReference>
<dbReference type="OrthoDB" id="25503at2759"/>
<dbReference type="InterPro" id="IPR013144">
    <property type="entry name" value="CRA_dom"/>
</dbReference>
<dbReference type="InterPro" id="IPR006594">
    <property type="entry name" value="LisH"/>
</dbReference>
<dbReference type="AlphaFoldDB" id="A0A0V1PU10"/>
<protein>
    <recommendedName>
        <fullName evidence="1">CTLH domain-containing protein</fullName>
    </recommendedName>
</protein>
<dbReference type="EMBL" id="LMYN01000123">
    <property type="protein sequence ID" value="KRZ99740.1"/>
    <property type="molecule type" value="Genomic_DNA"/>
</dbReference>
<feature type="domain" description="CTLH" evidence="1">
    <location>
        <begin position="637"/>
        <end position="696"/>
    </location>
</feature>
<dbReference type="RefSeq" id="XP_015465843.1">
    <property type="nucleotide sequence ID" value="XM_015613336.1"/>
</dbReference>
<gene>
    <name evidence="2" type="ORF">AC631_04507</name>
</gene>
<dbReference type="InterPro" id="IPR006595">
    <property type="entry name" value="CTLH_C"/>
</dbReference>
<evidence type="ECO:0000313" key="3">
    <source>
        <dbReference type="Proteomes" id="UP000054251"/>
    </source>
</evidence>
<dbReference type="SMART" id="SM00757">
    <property type="entry name" value="CRA"/>
    <property type="match status" value="1"/>
</dbReference>
<evidence type="ECO:0000259" key="1">
    <source>
        <dbReference type="PROSITE" id="PS50897"/>
    </source>
</evidence>
<evidence type="ECO:0000313" key="2">
    <source>
        <dbReference type="EMBL" id="KRZ99740.1"/>
    </source>
</evidence>
<accession>A0A0V1PU10</accession>
<proteinExistence type="predicted"/>
<organism evidence="2 3">
    <name type="scientific">Debaryomyces fabryi</name>
    <dbReference type="NCBI Taxonomy" id="58627"/>
    <lineage>
        <taxon>Eukaryota</taxon>
        <taxon>Fungi</taxon>
        <taxon>Dikarya</taxon>
        <taxon>Ascomycota</taxon>
        <taxon>Saccharomycotina</taxon>
        <taxon>Pichiomycetes</taxon>
        <taxon>Debaryomycetaceae</taxon>
        <taxon>Debaryomyces</taxon>
    </lineage>
</organism>
<name>A0A0V1PU10_9ASCO</name>
<dbReference type="PROSITE" id="PS50896">
    <property type="entry name" value="LISH"/>
    <property type="match status" value="1"/>
</dbReference>
<comment type="caution">
    <text evidence="2">The sequence shown here is derived from an EMBL/GenBank/DDBJ whole genome shotgun (WGS) entry which is preliminary data.</text>
</comment>
<dbReference type="InterPro" id="IPR043136">
    <property type="entry name" value="B30.2/SPRY_sf"/>
</dbReference>
<dbReference type="GeneID" id="26841516"/>
<dbReference type="PROSITE" id="PS50897">
    <property type="entry name" value="CTLH"/>
    <property type="match status" value="1"/>
</dbReference>